<evidence type="ECO:0000256" key="3">
    <source>
        <dbReference type="ARBA" id="ARBA00022475"/>
    </source>
</evidence>
<evidence type="ECO:0000256" key="6">
    <source>
        <dbReference type="ARBA" id="ARBA00022989"/>
    </source>
</evidence>
<keyword evidence="7 8" id="KW-0472">Membrane</keyword>
<sequence>MPRFYLSATLLLLFLLEGTVFQVFTPQRFLETMTLVPRFALVGAILVSFFLGRREGLFYGMALGFLHDVLFGNLIGVYTLSMMVASYFAGLIVKLFHRSPAVFLTTISIVLFGHEWLVYSLFRLFSIAIVDVQWVLTKQIIPNVIANVIFAIIVYWPMAKLCDKVRARREKTSE</sequence>
<protein>
    <submittedName>
        <fullName evidence="9">Rod shape-determining protein MreD</fullName>
    </submittedName>
</protein>
<feature type="transmembrane region" description="Helical" evidence="8">
    <location>
        <begin position="140"/>
        <end position="159"/>
    </location>
</feature>
<dbReference type="NCBIfam" id="TIGR03426">
    <property type="entry name" value="shape_MreD"/>
    <property type="match status" value="1"/>
</dbReference>
<keyword evidence="5" id="KW-0133">Cell shape</keyword>
<comment type="similarity">
    <text evidence="2">Belongs to the MreD family.</text>
</comment>
<evidence type="ECO:0000256" key="4">
    <source>
        <dbReference type="ARBA" id="ARBA00022692"/>
    </source>
</evidence>
<accession>A0A3M8DR25</accession>
<evidence type="ECO:0000256" key="2">
    <source>
        <dbReference type="ARBA" id="ARBA00007776"/>
    </source>
</evidence>
<dbReference type="GO" id="GO:0008360">
    <property type="term" value="P:regulation of cell shape"/>
    <property type="evidence" value="ECO:0007669"/>
    <property type="project" value="UniProtKB-KW"/>
</dbReference>
<keyword evidence="3" id="KW-1003">Cell membrane</keyword>
<comment type="subcellular location">
    <subcellularLocation>
        <location evidence="1">Cell membrane</location>
        <topology evidence="1">Multi-pass membrane protein</topology>
    </subcellularLocation>
</comment>
<proteinExistence type="inferred from homology"/>
<dbReference type="AlphaFoldDB" id="A0A3M8DR25"/>
<evidence type="ECO:0000256" key="8">
    <source>
        <dbReference type="SAM" id="Phobius"/>
    </source>
</evidence>
<feature type="transmembrane region" description="Helical" evidence="8">
    <location>
        <begin position="32"/>
        <end position="51"/>
    </location>
</feature>
<dbReference type="Gene3D" id="1.10.1760.20">
    <property type="match status" value="1"/>
</dbReference>
<name>A0A3M8DR25_9BACL</name>
<organism evidence="9 10">
    <name type="scientific">Brevibacillus fluminis</name>
    <dbReference type="NCBI Taxonomy" id="511487"/>
    <lineage>
        <taxon>Bacteria</taxon>
        <taxon>Bacillati</taxon>
        <taxon>Bacillota</taxon>
        <taxon>Bacilli</taxon>
        <taxon>Bacillales</taxon>
        <taxon>Paenibacillaceae</taxon>
        <taxon>Brevibacillus</taxon>
    </lineage>
</organism>
<dbReference type="Proteomes" id="UP000271031">
    <property type="component" value="Unassembled WGS sequence"/>
</dbReference>
<comment type="caution">
    <text evidence="9">The sequence shown here is derived from an EMBL/GenBank/DDBJ whole genome shotgun (WGS) entry which is preliminary data.</text>
</comment>
<evidence type="ECO:0000256" key="5">
    <source>
        <dbReference type="ARBA" id="ARBA00022960"/>
    </source>
</evidence>
<dbReference type="RefSeq" id="WP_122917499.1">
    <property type="nucleotide sequence ID" value="NZ_RHHQ01000007.1"/>
</dbReference>
<evidence type="ECO:0000313" key="9">
    <source>
        <dbReference type="EMBL" id="RNB90573.1"/>
    </source>
</evidence>
<gene>
    <name evidence="9" type="primary">mreD</name>
    <name evidence="9" type="ORF">EDM56_08705</name>
</gene>
<evidence type="ECO:0000256" key="7">
    <source>
        <dbReference type="ARBA" id="ARBA00023136"/>
    </source>
</evidence>
<dbReference type="InterPro" id="IPR007227">
    <property type="entry name" value="Cell_shape_determining_MreD"/>
</dbReference>
<dbReference type="EMBL" id="RHHQ01000007">
    <property type="protein sequence ID" value="RNB90573.1"/>
    <property type="molecule type" value="Genomic_DNA"/>
</dbReference>
<reference evidence="9 10" key="1">
    <citation type="submission" date="2018-10" db="EMBL/GenBank/DDBJ databases">
        <title>Phylogenomics of Brevibacillus.</title>
        <authorList>
            <person name="Dunlap C."/>
        </authorList>
    </citation>
    <scope>NUCLEOTIDE SEQUENCE [LARGE SCALE GENOMIC DNA]</scope>
    <source>
        <strain evidence="9 10">JCM 15716</strain>
    </source>
</reference>
<dbReference type="OrthoDB" id="2678464at2"/>
<evidence type="ECO:0000256" key="1">
    <source>
        <dbReference type="ARBA" id="ARBA00004651"/>
    </source>
</evidence>
<keyword evidence="4 8" id="KW-0812">Transmembrane</keyword>
<dbReference type="Pfam" id="PF04093">
    <property type="entry name" value="MreD"/>
    <property type="match status" value="1"/>
</dbReference>
<keyword evidence="6 8" id="KW-1133">Transmembrane helix</keyword>
<evidence type="ECO:0000313" key="10">
    <source>
        <dbReference type="Proteomes" id="UP000271031"/>
    </source>
</evidence>
<keyword evidence="10" id="KW-1185">Reference proteome</keyword>
<dbReference type="GO" id="GO:0005886">
    <property type="term" value="C:plasma membrane"/>
    <property type="evidence" value="ECO:0007669"/>
    <property type="project" value="UniProtKB-SubCell"/>
</dbReference>